<feature type="transmembrane region" description="Helical" evidence="9">
    <location>
        <begin position="84"/>
        <end position="107"/>
    </location>
</feature>
<feature type="transmembrane region" description="Helical" evidence="9">
    <location>
        <begin position="146"/>
        <end position="164"/>
    </location>
</feature>
<dbReference type="InterPro" id="IPR050171">
    <property type="entry name" value="MFS_Transporters"/>
</dbReference>
<dbReference type="InterPro" id="IPR036259">
    <property type="entry name" value="MFS_trans_sf"/>
</dbReference>
<dbReference type="PANTHER" id="PTHR23517:SF15">
    <property type="entry name" value="PROTON-DEPENDENT OLIGOPEPTIDE FAMILY TRANSPORT PROTEIN"/>
    <property type="match status" value="1"/>
</dbReference>
<evidence type="ECO:0000256" key="5">
    <source>
        <dbReference type="ARBA" id="ARBA00022856"/>
    </source>
</evidence>
<dbReference type="GO" id="GO:0006857">
    <property type="term" value="P:oligopeptide transport"/>
    <property type="evidence" value="ECO:0007669"/>
    <property type="project" value="InterPro"/>
</dbReference>
<feature type="transmembrane region" description="Helical" evidence="9">
    <location>
        <begin position="185"/>
        <end position="205"/>
    </location>
</feature>
<evidence type="ECO:0000256" key="1">
    <source>
        <dbReference type="ARBA" id="ARBA00004651"/>
    </source>
</evidence>
<dbReference type="InterPro" id="IPR000109">
    <property type="entry name" value="POT_fam"/>
</dbReference>
<dbReference type="GO" id="GO:0005886">
    <property type="term" value="C:plasma membrane"/>
    <property type="evidence" value="ECO:0007669"/>
    <property type="project" value="UniProtKB-SubCell"/>
</dbReference>
<gene>
    <name evidence="10" type="ORF">DCG65_10870</name>
</gene>
<dbReference type="NCBIfam" id="TIGR00924">
    <property type="entry name" value="yjdL_sub1_fam"/>
    <property type="match status" value="1"/>
</dbReference>
<evidence type="ECO:0000256" key="8">
    <source>
        <dbReference type="RuleBase" id="RU003755"/>
    </source>
</evidence>
<keyword evidence="6 9" id="KW-1133">Transmembrane helix</keyword>
<proteinExistence type="inferred from homology"/>
<dbReference type="PROSITE" id="PS01023">
    <property type="entry name" value="PTR2_2"/>
    <property type="match status" value="1"/>
</dbReference>
<dbReference type="Proteomes" id="UP000259173">
    <property type="component" value="Unassembled WGS sequence"/>
</dbReference>
<evidence type="ECO:0000256" key="7">
    <source>
        <dbReference type="ARBA" id="ARBA00023136"/>
    </source>
</evidence>
<sequence>MSDTHDTGEVTGAGTARGVDGGDTVFFGHPKGLAYIVFTEAWERFSFYGMQALLILYMATYLFLPENSGNVAAFEPFRGMFEAVFGPLSVQALASQVFGAYVGLVYFAPVLGGLIGDRLLGRTKAVLLGALLMALGHFLMAFEASFLLALATLILGSGLLKGNLAAQVGGLYDKSDKRRDSGYSIYVFSINVGAFIAPLVCGTLGEVYGWHYGFGAAGIGMMIGLAVYLSGLSYLPVDTVQKSEDRPRLQKGDGVVILSILLMLALTSLYWTAQSQVWNAYPLWLRTDVDRNIFGLDVPVTWFQSLDSLAVLLLAPLVLWYWRSQSRRNAEPGDLVKLALGCAVFASAFVLLGFGDLMSGDGAVSLLWPTIFHFVCAIGFLYVGPIALALTSRAAPESVNSMMVGSYYLAIFVGGLFSGWLARFYETMSASGFWLMHAAIVGAAAVLIIALRPALSRAMRLEDPNPEPSDALSAEQESI</sequence>
<dbReference type="AlphaFoldDB" id="A0A3B9L2D8"/>
<dbReference type="RefSeq" id="WP_273240329.1">
    <property type="nucleotide sequence ID" value="NZ_CAMYIB010000016.1"/>
</dbReference>
<feature type="transmembrane region" description="Helical" evidence="9">
    <location>
        <begin position="119"/>
        <end position="140"/>
    </location>
</feature>
<evidence type="ECO:0000256" key="9">
    <source>
        <dbReference type="SAM" id="Phobius"/>
    </source>
</evidence>
<keyword evidence="4 8" id="KW-0812">Transmembrane</keyword>
<keyword evidence="5" id="KW-0571">Peptide transport</keyword>
<dbReference type="PANTHER" id="PTHR23517">
    <property type="entry name" value="RESISTANCE PROTEIN MDTM, PUTATIVE-RELATED-RELATED"/>
    <property type="match status" value="1"/>
</dbReference>
<evidence type="ECO:0000256" key="3">
    <source>
        <dbReference type="ARBA" id="ARBA00022475"/>
    </source>
</evidence>
<protein>
    <submittedName>
        <fullName evidence="10">MFS transporter</fullName>
    </submittedName>
</protein>
<dbReference type="EMBL" id="DMBR01000331">
    <property type="protein sequence ID" value="HAE95056.1"/>
    <property type="molecule type" value="Genomic_DNA"/>
</dbReference>
<keyword evidence="3" id="KW-1003">Cell membrane</keyword>
<dbReference type="InterPro" id="IPR018456">
    <property type="entry name" value="PTR2_symporter_CS"/>
</dbReference>
<dbReference type="SUPFAM" id="SSF103473">
    <property type="entry name" value="MFS general substrate transporter"/>
    <property type="match status" value="1"/>
</dbReference>
<dbReference type="GO" id="GO:1904680">
    <property type="term" value="F:peptide transmembrane transporter activity"/>
    <property type="evidence" value="ECO:0007669"/>
    <property type="project" value="InterPro"/>
</dbReference>
<name>A0A3B9L2D8_9PROT</name>
<comment type="caution">
    <text evidence="10">The sequence shown here is derived from an EMBL/GenBank/DDBJ whole genome shotgun (WGS) entry which is preliminary data.</text>
</comment>
<evidence type="ECO:0000256" key="2">
    <source>
        <dbReference type="ARBA" id="ARBA00022448"/>
    </source>
</evidence>
<feature type="transmembrane region" description="Helical" evidence="9">
    <location>
        <begin position="45"/>
        <end position="64"/>
    </location>
</feature>
<evidence type="ECO:0000256" key="4">
    <source>
        <dbReference type="ARBA" id="ARBA00022692"/>
    </source>
</evidence>
<dbReference type="GeneID" id="92500869"/>
<feature type="transmembrane region" description="Helical" evidence="9">
    <location>
        <begin position="255"/>
        <end position="273"/>
    </location>
</feature>
<evidence type="ECO:0000313" key="10">
    <source>
        <dbReference type="EMBL" id="HAE95056.1"/>
    </source>
</evidence>
<feature type="transmembrane region" description="Helical" evidence="9">
    <location>
        <begin position="402"/>
        <end position="421"/>
    </location>
</feature>
<dbReference type="CDD" id="cd17346">
    <property type="entry name" value="MFS_DtpA_like"/>
    <property type="match status" value="1"/>
</dbReference>
<evidence type="ECO:0000313" key="11">
    <source>
        <dbReference type="Proteomes" id="UP000259173"/>
    </source>
</evidence>
<evidence type="ECO:0000256" key="6">
    <source>
        <dbReference type="ARBA" id="ARBA00022989"/>
    </source>
</evidence>
<comment type="similarity">
    <text evidence="8">Belongs to the major facilitator superfamily. Proton-dependent oligopeptide transporter (POT/PTR) (TC 2.A.17) family.</text>
</comment>
<feature type="transmembrane region" description="Helical" evidence="9">
    <location>
        <begin position="433"/>
        <end position="451"/>
    </location>
</feature>
<dbReference type="InterPro" id="IPR005279">
    <property type="entry name" value="Dipep/tripep_permease"/>
</dbReference>
<organism evidence="10 11">
    <name type="scientific">Hyphomonas atlantica</name>
    <dbReference type="NCBI Taxonomy" id="1280948"/>
    <lineage>
        <taxon>Bacteria</taxon>
        <taxon>Pseudomonadati</taxon>
        <taxon>Pseudomonadota</taxon>
        <taxon>Alphaproteobacteria</taxon>
        <taxon>Hyphomonadales</taxon>
        <taxon>Hyphomonadaceae</taxon>
        <taxon>Hyphomonas</taxon>
    </lineage>
</organism>
<keyword evidence="5" id="KW-0653">Protein transport</keyword>
<reference evidence="10 11" key="1">
    <citation type="journal article" date="2018" name="Nat. Biotechnol.">
        <title>A standardized bacterial taxonomy based on genome phylogeny substantially revises the tree of life.</title>
        <authorList>
            <person name="Parks D.H."/>
            <person name="Chuvochina M."/>
            <person name="Waite D.W."/>
            <person name="Rinke C."/>
            <person name="Skarshewski A."/>
            <person name="Chaumeil P.A."/>
            <person name="Hugenholtz P."/>
        </authorList>
    </citation>
    <scope>NUCLEOTIDE SEQUENCE [LARGE SCALE GENOMIC DNA]</scope>
    <source>
        <strain evidence="10">UBA8557</strain>
    </source>
</reference>
<feature type="transmembrane region" description="Helical" evidence="9">
    <location>
        <begin position="211"/>
        <end position="235"/>
    </location>
</feature>
<accession>A0A3B9L2D8</accession>
<feature type="transmembrane region" description="Helical" evidence="9">
    <location>
        <begin position="334"/>
        <end position="354"/>
    </location>
</feature>
<dbReference type="Pfam" id="PF00854">
    <property type="entry name" value="PTR2"/>
    <property type="match status" value="2"/>
</dbReference>
<feature type="transmembrane region" description="Helical" evidence="9">
    <location>
        <begin position="366"/>
        <end position="390"/>
    </location>
</feature>
<dbReference type="Gene3D" id="1.20.1250.20">
    <property type="entry name" value="MFS general substrate transporter like domains"/>
    <property type="match status" value="2"/>
</dbReference>
<feature type="transmembrane region" description="Helical" evidence="9">
    <location>
        <begin position="302"/>
        <end position="322"/>
    </location>
</feature>
<keyword evidence="2 8" id="KW-0813">Transport</keyword>
<comment type="subcellular location">
    <subcellularLocation>
        <location evidence="1">Cell membrane</location>
        <topology evidence="1">Multi-pass membrane protein</topology>
    </subcellularLocation>
    <subcellularLocation>
        <location evidence="8">Membrane</location>
        <topology evidence="8">Multi-pass membrane protein</topology>
    </subcellularLocation>
</comment>
<dbReference type="PROSITE" id="PS01022">
    <property type="entry name" value="PTR2_1"/>
    <property type="match status" value="1"/>
</dbReference>
<keyword evidence="7 9" id="KW-0472">Membrane</keyword>